<dbReference type="CDD" id="cd00110">
    <property type="entry name" value="LamG"/>
    <property type="match status" value="1"/>
</dbReference>
<dbReference type="InterPro" id="IPR001791">
    <property type="entry name" value="Laminin_G"/>
</dbReference>
<gene>
    <name evidence="5" type="primary">FAT4_1</name>
    <name evidence="5" type="ORF">Ciccas_000989</name>
</gene>
<evidence type="ECO:0000313" key="5">
    <source>
        <dbReference type="EMBL" id="KAL3320320.1"/>
    </source>
</evidence>
<dbReference type="CDD" id="cd11304">
    <property type="entry name" value="Cadherin_repeat"/>
    <property type="match status" value="1"/>
</dbReference>
<evidence type="ECO:0000256" key="1">
    <source>
        <dbReference type="ARBA" id="ARBA00023157"/>
    </source>
</evidence>
<dbReference type="InterPro" id="IPR000742">
    <property type="entry name" value="EGF"/>
</dbReference>
<keyword evidence="6" id="KW-1185">Reference proteome</keyword>
<comment type="caution">
    <text evidence="2">Lacks conserved residue(s) required for the propagation of feature annotation.</text>
</comment>
<dbReference type="Gene3D" id="2.60.120.200">
    <property type="match status" value="1"/>
</dbReference>
<organism evidence="5 6">
    <name type="scientific">Cichlidogyrus casuarinus</name>
    <dbReference type="NCBI Taxonomy" id="1844966"/>
    <lineage>
        <taxon>Eukaryota</taxon>
        <taxon>Metazoa</taxon>
        <taxon>Spiralia</taxon>
        <taxon>Lophotrochozoa</taxon>
        <taxon>Platyhelminthes</taxon>
        <taxon>Monogenea</taxon>
        <taxon>Monopisthocotylea</taxon>
        <taxon>Dactylogyridea</taxon>
        <taxon>Ancyrocephalidae</taxon>
        <taxon>Cichlidogyrus</taxon>
    </lineage>
</organism>
<dbReference type="PROSITE" id="PS50026">
    <property type="entry name" value="EGF_3"/>
    <property type="match status" value="1"/>
</dbReference>
<evidence type="ECO:0000313" key="6">
    <source>
        <dbReference type="Proteomes" id="UP001626550"/>
    </source>
</evidence>
<dbReference type="Proteomes" id="UP001626550">
    <property type="component" value="Unassembled WGS sequence"/>
</dbReference>
<dbReference type="SUPFAM" id="SSF49899">
    <property type="entry name" value="Concanavalin A-like lectins/glucanases"/>
    <property type="match status" value="1"/>
</dbReference>
<comment type="caution">
    <text evidence="5">The sequence shown here is derived from an EMBL/GenBank/DDBJ whole genome shotgun (WGS) entry which is preliminary data.</text>
</comment>
<dbReference type="AlphaFoldDB" id="A0ABD2QLA0"/>
<dbReference type="Gene3D" id="2.10.25.10">
    <property type="entry name" value="Laminin"/>
    <property type="match status" value="1"/>
</dbReference>
<evidence type="ECO:0000256" key="2">
    <source>
        <dbReference type="PROSITE-ProRule" id="PRU00076"/>
    </source>
</evidence>
<keyword evidence="1 2" id="KW-1015">Disulfide bond</keyword>
<proteinExistence type="predicted"/>
<evidence type="ECO:0000256" key="3">
    <source>
        <dbReference type="SAM" id="MobiDB-lite"/>
    </source>
</evidence>
<evidence type="ECO:0000259" key="4">
    <source>
        <dbReference type="PROSITE" id="PS50026"/>
    </source>
</evidence>
<feature type="disulfide bond" evidence="2">
    <location>
        <begin position="382"/>
        <end position="391"/>
    </location>
</feature>
<dbReference type="SMART" id="SM00181">
    <property type="entry name" value="EGF"/>
    <property type="match status" value="2"/>
</dbReference>
<dbReference type="InterPro" id="IPR013320">
    <property type="entry name" value="ConA-like_dom_sf"/>
</dbReference>
<sequence>MVRASDHGLTAKHSTVLVAVYVTRQPNLPPEVIPTNASLTYYQGDPFMYPADMSFVGEAEDTVPLPGLGFEPVARVRVLEQDSYKKLTYELLQRQELFSLDPNDGSIRLRRMQSGHLSSGQFPLNVKVSNGSQFTNGTVLIKMLAVTDEMYESSVVIRVANMTKSLFFAASLDGLMKKALAVTTGVGDEELVRILGVQNAEGEHLASWSESLRRTRRSLPESGSVDVLVAVYDQQQNLYIEPVRLERIVRSNSDKLSSTLHYEIEPISDVCIDQVISNDSLPCSPEYQPVSQLMRMQFFQCPRGRCVTRISLTGSGGMQMNRIEVHGVSQVFPRFRLVASCECPTNFGGPTCDQPLNECARAVCPAPKICVPRGSDSYSCVCAPPMTGENCDVPKFGSLQFTGGSSIHWRAKNADMDRLEVSFSLRTRQANAPLAFVKWNVLQSFHLRLDSMGRLLVHSLPVNDSNVPVGPTGRVQDEYLWFHDTESMSLNDGRWHSIHFILSKNFADPANPPLIAKLVRSSQTVSDYPAKTIPSSHLNQTGQWNGFTPQCPH</sequence>
<accession>A0ABD2QLA0</accession>
<dbReference type="PROSITE" id="PS00022">
    <property type="entry name" value="EGF_1"/>
    <property type="match status" value="1"/>
</dbReference>
<feature type="region of interest" description="Disordered" evidence="3">
    <location>
        <begin position="534"/>
        <end position="553"/>
    </location>
</feature>
<reference evidence="5 6" key="1">
    <citation type="submission" date="2024-11" db="EMBL/GenBank/DDBJ databases">
        <title>Adaptive evolution of stress response genes in parasites aligns with host niche diversity.</title>
        <authorList>
            <person name="Hahn C."/>
            <person name="Resl P."/>
        </authorList>
    </citation>
    <scope>NUCLEOTIDE SEQUENCE [LARGE SCALE GENOMIC DNA]</scope>
    <source>
        <strain evidence="5">EGGRZ-B1_66</strain>
        <tissue evidence="5">Body</tissue>
    </source>
</reference>
<keyword evidence="2" id="KW-0245">EGF-like domain</keyword>
<protein>
    <submittedName>
        <fullName evidence="5">Protocadherin Fat 4</fullName>
    </submittedName>
</protein>
<feature type="domain" description="EGF-like" evidence="4">
    <location>
        <begin position="355"/>
        <end position="392"/>
    </location>
</feature>
<dbReference type="EMBL" id="JBJKFK010000060">
    <property type="protein sequence ID" value="KAL3320320.1"/>
    <property type="molecule type" value="Genomic_DNA"/>
</dbReference>
<name>A0ABD2QLA0_9PLAT</name>